<feature type="chain" id="PRO_5032995543" description="Exostosin GT47 domain-containing protein" evidence="6">
    <location>
        <begin position="27"/>
        <end position="471"/>
    </location>
</feature>
<dbReference type="AlphaFoldDB" id="A0A835UF70"/>
<dbReference type="EMBL" id="JADCNL010000012">
    <property type="protein sequence ID" value="KAG0457151.1"/>
    <property type="molecule type" value="Genomic_DNA"/>
</dbReference>
<evidence type="ECO:0000313" key="8">
    <source>
        <dbReference type="EMBL" id="KAG0457151.1"/>
    </source>
</evidence>
<feature type="domain" description="Exostosin GT47" evidence="7">
    <location>
        <begin position="50"/>
        <end position="380"/>
    </location>
</feature>
<keyword evidence="4" id="KW-0812">Transmembrane</keyword>
<proteinExistence type="inferred from homology"/>
<keyword evidence="9" id="KW-1185">Reference proteome</keyword>
<dbReference type="PANTHER" id="PTHR11062">
    <property type="entry name" value="EXOSTOSIN HEPARAN SULFATE GLYCOSYLTRANSFERASE -RELATED"/>
    <property type="match status" value="1"/>
</dbReference>
<dbReference type="InterPro" id="IPR004263">
    <property type="entry name" value="Exostosin"/>
</dbReference>
<keyword evidence="3" id="KW-0328">Glycosyltransferase</keyword>
<evidence type="ECO:0000256" key="6">
    <source>
        <dbReference type="SAM" id="SignalP"/>
    </source>
</evidence>
<evidence type="ECO:0000256" key="5">
    <source>
        <dbReference type="ARBA" id="ARBA00023034"/>
    </source>
</evidence>
<dbReference type="InterPro" id="IPR040911">
    <property type="entry name" value="Exostosin_GT47"/>
</dbReference>
<keyword evidence="3" id="KW-0808">Transferase</keyword>
<evidence type="ECO:0000256" key="1">
    <source>
        <dbReference type="ARBA" id="ARBA00004323"/>
    </source>
</evidence>
<dbReference type="GO" id="GO:0000139">
    <property type="term" value="C:Golgi membrane"/>
    <property type="evidence" value="ECO:0007669"/>
    <property type="project" value="UniProtKB-SubCell"/>
</dbReference>
<protein>
    <recommendedName>
        <fullName evidence="7">Exostosin GT47 domain-containing protein</fullName>
    </recommendedName>
</protein>
<dbReference type="Pfam" id="PF03016">
    <property type="entry name" value="Exostosin_GT47"/>
    <property type="match status" value="1"/>
</dbReference>
<accession>A0A835UF70</accession>
<sequence length="471" mass="53251">MKSLESPASILSFCLLLILLLSPVLSRSIPRTAELEEGNGGNAKEKAAGCDGRWIYIRELPPRFNSDLLRGCNSFPIFSDDFCPFLANHGLGPRTHNRSRSWYRTDPLYLELLFHRRLLEYPCLTSDPAHADAVFLPYYTGLDALPYLYSPDFYNNSAQHGLDLHRFLHDEDNPKIWARSSGHDHFLVMARPAWDFSQDPAADPQLWGTSFLHLPGFLNLTALTVESRPDPWQEHAIPYPTSFHPATIARLESWLDRARHSHRPTLMLFAGGGGGGGPNIRGSIRAECENRTDLCEIVDCSDGACAHDPIRYMRPMLRSRFCLQPPGDTLTRRSTFDSILAGCVPVFFEEISAKAQYGWHLPPNEYGNFSVYIPKEEVVFNSVRIADVLTAIPKEVVERMLRRVLDIAPRVIYRRHGSSAGLRGKKDAFDLAIEGVLRRIKRRIGPPTLSEPILFHDDDDVEEINMMDGLE</sequence>
<evidence type="ECO:0000313" key="9">
    <source>
        <dbReference type="Proteomes" id="UP000636800"/>
    </source>
</evidence>
<comment type="caution">
    <text evidence="8">The sequence shown here is derived from an EMBL/GenBank/DDBJ whole genome shotgun (WGS) entry which is preliminary data.</text>
</comment>
<keyword evidence="4" id="KW-0735">Signal-anchor</keyword>
<dbReference type="Proteomes" id="UP000636800">
    <property type="component" value="Chromosome 12"/>
</dbReference>
<evidence type="ECO:0000256" key="4">
    <source>
        <dbReference type="ARBA" id="ARBA00022968"/>
    </source>
</evidence>
<feature type="signal peptide" evidence="6">
    <location>
        <begin position="1"/>
        <end position="26"/>
    </location>
</feature>
<comment type="similarity">
    <text evidence="2">Belongs to the glycosyltransferase 47 family.</text>
</comment>
<dbReference type="OrthoDB" id="118550at2759"/>
<evidence type="ECO:0000256" key="3">
    <source>
        <dbReference type="ARBA" id="ARBA00022676"/>
    </source>
</evidence>
<dbReference type="GO" id="GO:0016757">
    <property type="term" value="F:glycosyltransferase activity"/>
    <property type="evidence" value="ECO:0007669"/>
    <property type="project" value="UniProtKB-KW"/>
</dbReference>
<organism evidence="8 9">
    <name type="scientific">Vanilla planifolia</name>
    <name type="common">Vanilla</name>
    <dbReference type="NCBI Taxonomy" id="51239"/>
    <lineage>
        <taxon>Eukaryota</taxon>
        <taxon>Viridiplantae</taxon>
        <taxon>Streptophyta</taxon>
        <taxon>Embryophyta</taxon>
        <taxon>Tracheophyta</taxon>
        <taxon>Spermatophyta</taxon>
        <taxon>Magnoliopsida</taxon>
        <taxon>Liliopsida</taxon>
        <taxon>Asparagales</taxon>
        <taxon>Orchidaceae</taxon>
        <taxon>Vanilloideae</taxon>
        <taxon>Vanilleae</taxon>
        <taxon>Vanilla</taxon>
    </lineage>
</organism>
<reference evidence="8 9" key="1">
    <citation type="journal article" date="2020" name="Nat. Food">
        <title>A phased Vanilla planifolia genome enables genetic improvement of flavour and production.</title>
        <authorList>
            <person name="Hasing T."/>
            <person name="Tang H."/>
            <person name="Brym M."/>
            <person name="Khazi F."/>
            <person name="Huang T."/>
            <person name="Chambers A.H."/>
        </authorList>
    </citation>
    <scope>NUCLEOTIDE SEQUENCE [LARGE SCALE GENOMIC DNA]</scope>
    <source>
        <tissue evidence="8">Leaf</tissue>
    </source>
</reference>
<gene>
    <name evidence="8" type="ORF">HPP92_022308</name>
</gene>
<comment type="subcellular location">
    <subcellularLocation>
        <location evidence="1">Golgi apparatus membrane</location>
        <topology evidence="1">Single-pass type II membrane protein</topology>
    </subcellularLocation>
</comment>
<keyword evidence="6" id="KW-0732">Signal</keyword>
<keyword evidence="5" id="KW-0333">Golgi apparatus</keyword>
<evidence type="ECO:0000256" key="2">
    <source>
        <dbReference type="ARBA" id="ARBA00010271"/>
    </source>
</evidence>
<name>A0A835UF70_VANPL</name>
<dbReference type="PANTHER" id="PTHR11062:SF58">
    <property type="entry name" value="XYLOGLUCAN GALACTOSYLTRANSFERASE GT19-RELATED"/>
    <property type="match status" value="1"/>
</dbReference>
<evidence type="ECO:0000259" key="7">
    <source>
        <dbReference type="Pfam" id="PF03016"/>
    </source>
</evidence>